<comment type="caution">
    <text evidence="4">The sequence shown here is derived from an EMBL/GenBank/DDBJ whole genome shotgun (WGS) entry which is preliminary data.</text>
</comment>
<dbReference type="Pfam" id="PF02230">
    <property type="entry name" value="Abhydrolase_2"/>
    <property type="match status" value="1"/>
</dbReference>
<dbReference type="Gene3D" id="3.40.50.1820">
    <property type="entry name" value="alpha/beta hydrolase"/>
    <property type="match status" value="1"/>
</dbReference>
<keyword evidence="2" id="KW-0378">Hydrolase</keyword>
<reference evidence="4" key="1">
    <citation type="journal article" date="2014" name="Int. J. Syst. Evol. Microbiol.">
        <title>Complete genome sequence of Corynebacterium casei LMG S-19264T (=DSM 44701T), isolated from a smear-ripened cheese.</title>
        <authorList>
            <consortium name="US DOE Joint Genome Institute (JGI-PGF)"/>
            <person name="Walter F."/>
            <person name="Albersmeier A."/>
            <person name="Kalinowski J."/>
            <person name="Ruckert C."/>
        </authorList>
    </citation>
    <scope>NUCLEOTIDE SEQUENCE</scope>
    <source>
        <strain evidence="4">KCTC 42651</strain>
    </source>
</reference>
<dbReference type="RefSeq" id="WP_189993801.1">
    <property type="nucleotide sequence ID" value="NZ_BMZS01000011.1"/>
</dbReference>
<dbReference type="SUPFAM" id="SSF53474">
    <property type="entry name" value="alpha/beta-Hydrolases"/>
    <property type="match status" value="1"/>
</dbReference>
<sequence length="217" mass="22393">MIELDGPRFGPAAGGRPEALVVMLHGVGADGNDLIGIAPMWAPLMPTVAFVAPNGPEPCDMAPYGYQWFSLQDRSAASMLAGVQAAAPVVNAFLDRELERHGLGPDKLALVGFSQGTMTSLYTVPRRPTPVAGVLGYSGALIGADTLAAEATAKPPVMLVHGTADPVVPFQAMAAAEQVLTSAGIPVETFACRGLAHGIDQDGLRLGVGFLKHVLSV</sequence>
<name>A0A918XW94_9PROT</name>
<feature type="domain" description="Phospholipase/carboxylesterase/thioesterase" evidence="3">
    <location>
        <begin position="16"/>
        <end position="212"/>
    </location>
</feature>
<dbReference type="PANTHER" id="PTHR10655">
    <property type="entry name" value="LYSOPHOSPHOLIPASE-RELATED"/>
    <property type="match status" value="1"/>
</dbReference>
<evidence type="ECO:0000313" key="4">
    <source>
        <dbReference type="EMBL" id="GHD59721.1"/>
    </source>
</evidence>
<keyword evidence="5" id="KW-1185">Reference proteome</keyword>
<dbReference type="EMBL" id="BMZS01000011">
    <property type="protein sequence ID" value="GHD59721.1"/>
    <property type="molecule type" value="Genomic_DNA"/>
</dbReference>
<dbReference type="InterPro" id="IPR050565">
    <property type="entry name" value="LYPA1-2/EST-like"/>
</dbReference>
<evidence type="ECO:0000256" key="1">
    <source>
        <dbReference type="ARBA" id="ARBA00006499"/>
    </source>
</evidence>
<accession>A0A918XW94</accession>
<protein>
    <submittedName>
        <fullName evidence="4">Phospholipase</fullName>
    </submittedName>
</protein>
<evidence type="ECO:0000256" key="2">
    <source>
        <dbReference type="ARBA" id="ARBA00022801"/>
    </source>
</evidence>
<organism evidence="4 5">
    <name type="scientific">Thalassobaculum fulvum</name>
    <dbReference type="NCBI Taxonomy" id="1633335"/>
    <lineage>
        <taxon>Bacteria</taxon>
        <taxon>Pseudomonadati</taxon>
        <taxon>Pseudomonadota</taxon>
        <taxon>Alphaproteobacteria</taxon>
        <taxon>Rhodospirillales</taxon>
        <taxon>Thalassobaculaceae</taxon>
        <taxon>Thalassobaculum</taxon>
    </lineage>
</organism>
<dbReference type="PANTHER" id="PTHR10655:SF17">
    <property type="entry name" value="LYSOPHOSPHOLIPASE-LIKE PROTEIN 1"/>
    <property type="match status" value="1"/>
</dbReference>
<gene>
    <name evidence="4" type="ORF">GCM10017083_44610</name>
</gene>
<comment type="similarity">
    <text evidence="1">Belongs to the AB hydrolase superfamily. AB hydrolase 2 family.</text>
</comment>
<dbReference type="InterPro" id="IPR003140">
    <property type="entry name" value="PLipase/COase/thioEstase"/>
</dbReference>
<evidence type="ECO:0000313" key="5">
    <source>
        <dbReference type="Proteomes" id="UP000630353"/>
    </source>
</evidence>
<dbReference type="AlphaFoldDB" id="A0A918XW94"/>
<evidence type="ECO:0000259" key="3">
    <source>
        <dbReference type="Pfam" id="PF02230"/>
    </source>
</evidence>
<proteinExistence type="inferred from homology"/>
<dbReference type="InterPro" id="IPR029058">
    <property type="entry name" value="AB_hydrolase_fold"/>
</dbReference>
<dbReference type="GO" id="GO:0016787">
    <property type="term" value="F:hydrolase activity"/>
    <property type="evidence" value="ECO:0007669"/>
    <property type="project" value="UniProtKB-KW"/>
</dbReference>
<dbReference type="Proteomes" id="UP000630353">
    <property type="component" value="Unassembled WGS sequence"/>
</dbReference>
<reference evidence="4" key="2">
    <citation type="submission" date="2020-09" db="EMBL/GenBank/DDBJ databases">
        <authorList>
            <person name="Sun Q."/>
            <person name="Kim S."/>
        </authorList>
    </citation>
    <scope>NUCLEOTIDE SEQUENCE</scope>
    <source>
        <strain evidence="4">KCTC 42651</strain>
    </source>
</reference>